<keyword evidence="2" id="KW-1185">Reference proteome</keyword>
<reference evidence="1" key="1">
    <citation type="submission" date="2021-06" db="EMBL/GenBank/DDBJ databases">
        <authorList>
            <person name="Kallberg Y."/>
            <person name="Tangrot J."/>
            <person name="Rosling A."/>
        </authorList>
    </citation>
    <scope>NUCLEOTIDE SEQUENCE</scope>
    <source>
        <strain evidence="1">IN212</strain>
    </source>
</reference>
<dbReference type="Proteomes" id="UP000789396">
    <property type="component" value="Unassembled WGS sequence"/>
</dbReference>
<dbReference type="AlphaFoldDB" id="A0A9N9HHR3"/>
<name>A0A9N9HHR3_9GLOM</name>
<proteinExistence type="predicted"/>
<comment type="caution">
    <text evidence="1">The sequence shown here is derived from an EMBL/GenBank/DDBJ whole genome shotgun (WGS) entry which is preliminary data.</text>
</comment>
<evidence type="ECO:0000313" key="1">
    <source>
        <dbReference type="EMBL" id="CAG8674864.1"/>
    </source>
</evidence>
<organism evidence="1 2">
    <name type="scientific">Racocetra fulgida</name>
    <dbReference type="NCBI Taxonomy" id="60492"/>
    <lineage>
        <taxon>Eukaryota</taxon>
        <taxon>Fungi</taxon>
        <taxon>Fungi incertae sedis</taxon>
        <taxon>Mucoromycota</taxon>
        <taxon>Glomeromycotina</taxon>
        <taxon>Glomeromycetes</taxon>
        <taxon>Diversisporales</taxon>
        <taxon>Gigasporaceae</taxon>
        <taxon>Racocetra</taxon>
    </lineage>
</organism>
<gene>
    <name evidence="1" type="ORF">RFULGI_LOCUS9377</name>
</gene>
<feature type="non-terminal residue" evidence="1">
    <location>
        <position position="1"/>
    </location>
</feature>
<evidence type="ECO:0000313" key="2">
    <source>
        <dbReference type="Proteomes" id="UP000789396"/>
    </source>
</evidence>
<accession>A0A9N9HHR3</accession>
<dbReference type="EMBL" id="CAJVPZ010016645">
    <property type="protein sequence ID" value="CAG8674864.1"/>
    <property type="molecule type" value="Genomic_DNA"/>
</dbReference>
<protein>
    <submittedName>
        <fullName evidence="1">1889_t:CDS:1</fullName>
    </submittedName>
</protein>
<sequence length="75" mass="8679">PNDDGFVLIFGSGIDSNCKTPCRVIINFNQSIDFDFGRHLKLNREYEPKNNILINFDDTNITAEEIEIFEIKIKD</sequence>